<dbReference type="OrthoDB" id="66409at2759"/>
<dbReference type="GO" id="GO:0051666">
    <property type="term" value="P:actin cortical patch localization"/>
    <property type="evidence" value="ECO:0007669"/>
    <property type="project" value="TreeGrafter"/>
</dbReference>
<keyword evidence="4" id="KW-1185">Reference proteome</keyword>
<name>A0A0C2SS72_AMAMK</name>
<gene>
    <name evidence="3" type="ORF">M378DRAFT_75418</name>
</gene>
<organism evidence="3 4">
    <name type="scientific">Amanita muscaria (strain Koide BX008)</name>
    <dbReference type="NCBI Taxonomy" id="946122"/>
    <lineage>
        <taxon>Eukaryota</taxon>
        <taxon>Fungi</taxon>
        <taxon>Dikarya</taxon>
        <taxon>Basidiomycota</taxon>
        <taxon>Agaricomycotina</taxon>
        <taxon>Agaricomycetes</taxon>
        <taxon>Agaricomycetidae</taxon>
        <taxon>Agaricales</taxon>
        <taxon>Pluteineae</taxon>
        <taxon>Amanitaceae</taxon>
        <taxon>Amanita</taxon>
    </lineage>
</organism>
<feature type="region of interest" description="Disordered" evidence="1">
    <location>
        <begin position="443"/>
        <end position="462"/>
    </location>
</feature>
<dbReference type="InterPro" id="IPR037516">
    <property type="entry name" value="Tripartite_DENN"/>
</dbReference>
<dbReference type="PROSITE" id="PS50211">
    <property type="entry name" value="DENN"/>
    <property type="match status" value="1"/>
</dbReference>
<evidence type="ECO:0000313" key="4">
    <source>
        <dbReference type="Proteomes" id="UP000054549"/>
    </source>
</evidence>
<proteinExistence type="predicted"/>
<feature type="domain" description="UDENN" evidence="2">
    <location>
        <begin position="1"/>
        <end position="556"/>
    </location>
</feature>
<reference evidence="3 4" key="1">
    <citation type="submission" date="2014-04" db="EMBL/GenBank/DDBJ databases">
        <title>Evolutionary Origins and Diversification of the Mycorrhizal Mutualists.</title>
        <authorList>
            <consortium name="DOE Joint Genome Institute"/>
            <consortium name="Mycorrhizal Genomics Consortium"/>
            <person name="Kohler A."/>
            <person name="Kuo A."/>
            <person name="Nagy L.G."/>
            <person name="Floudas D."/>
            <person name="Copeland A."/>
            <person name="Barry K.W."/>
            <person name="Cichocki N."/>
            <person name="Veneault-Fourrey C."/>
            <person name="LaButti K."/>
            <person name="Lindquist E.A."/>
            <person name="Lipzen A."/>
            <person name="Lundell T."/>
            <person name="Morin E."/>
            <person name="Murat C."/>
            <person name="Riley R."/>
            <person name="Ohm R."/>
            <person name="Sun H."/>
            <person name="Tunlid A."/>
            <person name="Henrissat B."/>
            <person name="Grigoriev I.V."/>
            <person name="Hibbett D.S."/>
            <person name="Martin F."/>
        </authorList>
    </citation>
    <scope>NUCLEOTIDE SEQUENCE [LARGE SCALE GENOMIC DNA]</scope>
    <source>
        <strain evidence="3 4">Koide BX008</strain>
    </source>
</reference>
<dbReference type="GO" id="GO:0005886">
    <property type="term" value="C:plasma membrane"/>
    <property type="evidence" value="ECO:0007669"/>
    <property type="project" value="TreeGrafter"/>
</dbReference>
<evidence type="ECO:0000259" key="2">
    <source>
        <dbReference type="PROSITE" id="PS50211"/>
    </source>
</evidence>
<feature type="compositionally biased region" description="Basic and acidic residues" evidence="1">
    <location>
        <begin position="452"/>
        <end position="462"/>
    </location>
</feature>
<evidence type="ECO:0000256" key="1">
    <source>
        <dbReference type="SAM" id="MobiDB-lite"/>
    </source>
</evidence>
<dbReference type="InterPro" id="IPR052809">
    <property type="entry name" value="Actin_polarity_regulatory"/>
</dbReference>
<evidence type="ECO:0000313" key="3">
    <source>
        <dbReference type="EMBL" id="KIL66165.1"/>
    </source>
</evidence>
<dbReference type="STRING" id="946122.A0A0C2SS72"/>
<accession>A0A0C2SS72</accession>
<dbReference type="HOGENOM" id="CLU_009044_1_0_1"/>
<dbReference type="AlphaFoldDB" id="A0A0C2SS72"/>
<sequence>MPRVLAMSMLPDGAETQSDDWTIFFLNQTPFNTISPVLAEGSHGNKQDKRELLCVLNLVRTKKDKTLNRRVVHSSTYGAKVLALAICTRHPYIQIFKPFLLLALDDYFQDPSQDCLARLFDAVNSMDLSSAPRLTRYEKLVMRFSERKDIFAEKFSASITDQKHLHQQQISFDSSFTLGGSAVWVGDETDTSINRTDADGNLSRGSSSQVGSELGRKSVDASSSSSQAHGKESGQPTTVTHGHFDNQLRSAMTKDTHFYHTTVAYRDHQLPIKVPLSTFPEEVGDYSLISLIKVFASHQSVTGPQHPHLHTNGPQTHPIIILFNALITGKRIIFLGHKKPAGDVSSFVLAACALASGCGVVLRGFIERAFPYANLENRDEWENVPAYIAGVTNPIFETSRAWDLLFDISTGIVTVSKDIHIGYPLSSVPFIQPQALRSGTWKSEAPINNEDDGGRTSKETKIDGMGKLDYSADRNFIEDIRTAIEDHFGENLVRMRFTEYVLRFVRLASRYEEETTGTTKIGCPTSHFIEGGSEHPVQLGSGMFFNDEASCLRELNANAHRIQAWRATNSYRHCVTDFARQRASSAIQSIDVPYQVLRLKNSRNLPDAEVSSITRALTDNVKSYEQVIEFLADLVPFGGGGLVHLGFCLFHQRESVRVAAVELFNQLRTYPVGVLFLQTLNHFQRYAFVRQAHGRQQVGLLDGA</sequence>
<protein>
    <recommendedName>
        <fullName evidence="2">UDENN domain-containing protein</fullName>
    </recommendedName>
</protein>
<dbReference type="PANTHER" id="PTHR28245:SF1">
    <property type="entry name" value="ARF3-INTERACTING PROTEIN 1"/>
    <property type="match status" value="1"/>
</dbReference>
<dbReference type="FunCoup" id="A0A0C2SS72">
    <property type="interactions" value="43"/>
</dbReference>
<feature type="region of interest" description="Disordered" evidence="1">
    <location>
        <begin position="194"/>
        <end position="242"/>
    </location>
</feature>
<dbReference type="EMBL" id="KN818237">
    <property type="protein sequence ID" value="KIL66165.1"/>
    <property type="molecule type" value="Genomic_DNA"/>
</dbReference>
<dbReference type="InParanoid" id="A0A0C2SS72"/>
<dbReference type="PANTHER" id="PTHR28245">
    <property type="entry name" value="ARF3-INTERACTING PROTEIN 1"/>
    <property type="match status" value="1"/>
</dbReference>
<dbReference type="Pfam" id="PF08616">
    <property type="entry name" value="SPA"/>
    <property type="match status" value="1"/>
</dbReference>
<dbReference type="Proteomes" id="UP000054549">
    <property type="component" value="Unassembled WGS sequence"/>
</dbReference>